<keyword evidence="1" id="KW-0175">Coiled coil</keyword>
<evidence type="ECO:0000256" key="1">
    <source>
        <dbReference type="SAM" id="Coils"/>
    </source>
</evidence>
<dbReference type="EMBL" id="JAVDUG010000007">
    <property type="protein sequence ID" value="MDR6780368.1"/>
    <property type="molecule type" value="Genomic_DNA"/>
</dbReference>
<keyword evidence="4" id="KW-1185">Reference proteome</keyword>
<feature type="region of interest" description="Disordered" evidence="2">
    <location>
        <begin position="186"/>
        <end position="211"/>
    </location>
</feature>
<feature type="coiled-coil region" evidence="1">
    <location>
        <begin position="226"/>
        <end position="266"/>
    </location>
</feature>
<evidence type="ECO:0000313" key="3">
    <source>
        <dbReference type="EMBL" id="MDR6780368.1"/>
    </source>
</evidence>
<evidence type="ECO:0000313" key="4">
    <source>
        <dbReference type="Proteomes" id="UP001266807"/>
    </source>
</evidence>
<proteinExistence type="predicted"/>
<accession>A0ABU1QL55</accession>
<keyword evidence="3" id="KW-0689">Ribosomal protein</keyword>
<dbReference type="GO" id="GO:0005840">
    <property type="term" value="C:ribosome"/>
    <property type="evidence" value="ECO:0007669"/>
    <property type="project" value="UniProtKB-KW"/>
</dbReference>
<evidence type="ECO:0000256" key="2">
    <source>
        <dbReference type="SAM" id="MobiDB-lite"/>
    </source>
</evidence>
<protein>
    <submittedName>
        <fullName evidence="3">Ribosomal protein L40E</fullName>
    </submittedName>
</protein>
<organism evidence="3 4">
    <name type="scientific">Paenibacillus peoriae</name>
    <dbReference type="NCBI Taxonomy" id="59893"/>
    <lineage>
        <taxon>Bacteria</taxon>
        <taxon>Bacillati</taxon>
        <taxon>Bacillota</taxon>
        <taxon>Bacilli</taxon>
        <taxon>Bacillales</taxon>
        <taxon>Paenibacillaceae</taxon>
        <taxon>Paenibacillus</taxon>
    </lineage>
</organism>
<name>A0ABU1QL55_9BACL</name>
<keyword evidence="3" id="KW-0687">Ribonucleoprotein</keyword>
<gene>
    <name evidence="3" type="ORF">J2W98_004663</name>
</gene>
<feature type="coiled-coil region" evidence="1">
    <location>
        <begin position="83"/>
        <end position="117"/>
    </location>
</feature>
<comment type="caution">
    <text evidence="3">The sequence shown here is derived from an EMBL/GenBank/DDBJ whole genome shotgun (WGS) entry which is preliminary data.</text>
</comment>
<dbReference type="Proteomes" id="UP001266807">
    <property type="component" value="Unassembled WGS sequence"/>
</dbReference>
<reference evidence="3 4" key="1">
    <citation type="submission" date="2023-07" db="EMBL/GenBank/DDBJ databases">
        <title>Sorghum-associated microbial communities from plants grown in Nebraska, USA.</title>
        <authorList>
            <person name="Schachtman D."/>
        </authorList>
    </citation>
    <scope>NUCLEOTIDE SEQUENCE [LARGE SCALE GENOMIC DNA]</scope>
    <source>
        <strain evidence="3 4">BE143</strain>
    </source>
</reference>
<sequence length="308" mass="35543">MPTEKNFGIYGRYSEIRLDNGEEITMKLIQRIKEGANRATEKAQHAVEISKINSQITTIQQEMDVHFLRMGQIFYEGYRASDMSVAETEMTQLSTACDELQDEIDELRSRIAELKNAHLCTCGAVVPLDANFCPKCGRKLNEGQAASKQVAAVREEVPTDVYSFDLRKPEVVKDAAPAYTEYAEHEVVDRHEQEQDERYETQEPAGLDRDYTVSDFTPEEKAAFDAEWERRRQEELEKEHRRLEELERERERQEELDERIRYWKANNSGAEKPATPSAQVRENVKCQICTAELPKGSKWCPRCGAEQI</sequence>